<protein>
    <submittedName>
        <fullName evidence="2">Hint domain protein</fullName>
    </submittedName>
</protein>
<accession>A0A1V0RSD7</accession>
<dbReference type="InterPro" id="IPR036844">
    <property type="entry name" value="Hint_dom_sf"/>
</dbReference>
<dbReference type="RefSeq" id="WP_157667337.1">
    <property type="nucleotide sequence ID" value="NZ_CP020474.1"/>
</dbReference>
<reference evidence="2 3" key="1">
    <citation type="submission" date="2017-03" db="EMBL/GenBank/DDBJ databases">
        <title>Genome Sequence of Roseovarius mucosus strain SMR3 Isolated from a culture of the Diatom Skeletonema marinoi.</title>
        <authorList>
            <person name="Topel M."/>
            <person name="Pinder M."/>
            <person name="Johansson O.N."/>
            <person name="Kourtchenko O."/>
            <person name="Godhe A."/>
            <person name="Clarke A.K."/>
        </authorList>
    </citation>
    <scope>NUCLEOTIDE SEQUENCE [LARGE SCALE GENOMIC DNA]</scope>
    <source>
        <strain evidence="2 3">SMR3</strain>
    </source>
</reference>
<organism evidence="2 3">
    <name type="scientific">Roseovarius mucosus</name>
    <dbReference type="NCBI Taxonomy" id="215743"/>
    <lineage>
        <taxon>Bacteria</taxon>
        <taxon>Pseudomonadati</taxon>
        <taxon>Pseudomonadota</taxon>
        <taxon>Alphaproteobacteria</taxon>
        <taxon>Rhodobacterales</taxon>
        <taxon>Roseobacteraceae</taxon>
        <taxon>Roseovarius</taxon>
    </lineage>
</organism>
<evidence type="ECO:0000313" key="3">
    <source>
        <dbReference type="Proteomes" id="UP000192273"/>
    </source>
</evidence>
<gene>
    <name evidence="2" type="ORF">ROSMUCSMR3_03224</name>
</gene>
<keyword evidence="3" id="KW-1185">Reference proteome</keyword>
<evidence type="ECO:0000313" key="2">
    <source>
        <dbReference type="EMBL" id="ARE84687.1"/>
    </source>
</evidence>
<proteinExistence type="predicted"/>
<dbReference type="Pfam" id="PF13403">
    <property type="entry name" value="Hint_2"/>
    <property type="match status" value="1"/>
</dbReference>
<dbReference type="InterPro" id="IPR028992">
    <property type="entry name" value="Hedgehog/Intein_dom"/>
</dbReference>
<dbReference type="OrthoDB" id="6305173at2"/>
<evidence type="ECO:0000259" key="1">
    <source>
        <dbReference type="Pfam" id="PF13403"/>
    </source>
</evidence>
<dbReference type="AlphaFoldDB" id="A0A1V0RSD7"/>
<dbReference type="KEGG" id="rmm:ROSMUCSMR3_03224"/>
<name>A0A1V0RSD7_9RHOB</name>
<feature type="domain" description="Hedgehog/Intein (Hint)" evidence="1">
    <location>
        <begin position="134"/>
        <end position="273"/>
    </location>
</feature>
<dbReference type="EMBL" id="CP020474">
    <property type="protein sequence ID" value="ARE84687.1"/>
    <property type="molecule type" value="Genomic_DNA"/>
</dbReference>
<dbReference type="Proteomes" id="UP000192273">
    <property type="component" value="Chromosome"/>
</dbReference>
<dbReference type="SUPFAM" id="SSF51294">
    <property type="entry name" value="Hedgehog/intein (Hint) domain"/>
    <property type="match status" value="1"/>
</dbReference>
<sequence>MAEWHVVYQVFGGAPLGACPTLSHAAVGVEEFAELREAALSVDGVLLIPGAQVTLRGAACTVLGSGRAQPGIPLLDVIEAKGEARDLVLLRQEDTGETLFLYPQAVPHAPGMVALVVDLTAAAYRLDAGMPLGLVAGTGILTPTGERNVQTLVAGDRVLDTSGAERVVIWAGVTDVDLDPLTSNSVAPVRFEVGALGAGHPMRPLKLSPFHHLPVPEPGADGALCLGPALGFVGLPGVRVAHLAGRLAYHHLLLDHHALILANGTPVESLFPCPAMIARLAPELRAEAHAALAVAGHAGRAYAPLAETLGVWQTRDALALWPEALPENEILLAG</sequence>